<gene>
    <name evidence="2" type="ORF">METZ01_LOCUS493117</name>
</gene>
<feature type="non-terminal residue" evidence="2">
    <location>
        <position position="1"/>
    </location>
</feature>
<feature type="transmembrane region" description="Helical" evidence="1">
    <location>
        <begin position="31"/>
        <end position="53"/>
    </location>
</feature>
<dbReference type="AlphaFoldDB" id="A0A383D7K5"/>
<reference evidence="2" key="1">
    <citation type="submission" date="2018-05" db="EMBL/GenBank/DDBJ databases">
        <authorList>
            <person name="Lanie J.A."/>
            <person name="Ng W.-L."/>
            <person name="Kazmierczak K.M."/>
            <person name="Andrzejewski T.M."/>
            <person name="Davidsen T.M."/>
            <person name="Wayne K.J."/>
            <person name="Tettelin H."/>
            <person name="Glass J.I."/>
            <person name="Rusch D."/>
            <person name="Podicherti R."/>
            <person name="Tsui H.-C.T."/>
            <person name="Winkler M.E."/>
        </authorList>
    </citation>
    <scope>NUCLEOTIDE SEQUENCE</scope>
</reference>
<sequence length="130" mass="13666">EDVQTEGEYAGCSLDERVSKGDTSAILQKNLLWIVIGSLFFIGLAIMGTLMVLRRKEQAPAAVGSFEQSMVAPSGFAAPAVAAAPQVAADYTQLPGGGSYSTGAMGETIYNAPDGTNWQMQADSSFIRIN</sequence>
<protein>
    <submittedName>
        <fullName evidence="2">Uncharacterized protein</fullName>
    </submittedName>
</protein>
<proteinExistence type="predicted"/>
<name>A0A383D7K5_9ZZZZ</name>
<evidence type="ECO:0000313" key="2">
    <source>
        <dbReference type="EMBL" id="SVE40263.1"/>
    </source>
</evidence>
<organism evidence="2">
    <name type="scientific">marine metagenome</name>
    <dbReference type="NCBI Taxonomy" id="408172"/>
    <lineage>
        <taxon>unclassified sequences</taxon>
        <taxon>metagenomes</taxon>
        <taxon>ecological metagenomes</taxon>
    </lineage>
</organism>
<keyword evidence="1" id="KW-1133">Transmembrane helix</keyword>
<dbReference type="EMBL" id="UINC01214847">
    <property type="protein sequence ID" value="SVE40263.1"/>
    <property type="molecule type" value="Genomic_DNA"/>
</dbReference>
<keyword evidence="1" id="KW-0472">Membrane</keyword>
<accession>A0A383D7K5</accession>
<evidence type="ECO:0000256" key="1">
    <source>
        <dbReference type="SAM" id="Phobius"/>
    </source>
</evidence>
<keyword evidence="1" id="KW-0812">Transmembrane</keyword>